<dbReference type="Proteomes" id="UP001066276">
    <property type="component" value="Chromosome 9"/>
</dbReference>
<evidence type="ECO:0000313" key="2">
    <source>
        <dbReference type="Proteomes" id="UP001066276"/>
    </source>
</evidence>
<keyword evidence="2" id="KW-1185">Reference proteome</keyword>
<protein>
    <recommendedName>
        <fullName evidence="3">Endonuclease/exonuclease/phosphatase domain-containing protein</fullName>
    </recommendedName>
</protein>
<proteinExistence type="predicted"/>
<dbReference type="Gene3D" id="3.60.10.10">
    <property type="entry name" value="Endonuclease/exonuclease/phosphatase"/>
    <property type="match status" value="1"/>
</dbReference>
<sequence>MRDLCRETHTTTHHFTFHSRAHETYVHLDHFLGTLDLQQIITDIEIEAHSLSDHTEVVADFEIPSKKQTYHPWRLQETLLQRPEVVKQSDQATTNYLATNDIPDIPIKILWNAWKAVIRGEFLAISATNNTLCRVKGEHLNKRVREPDCIHVCTYRCTQSAATAQGDKEAACTVGSR</sequence>
<gene>
    <name evidence="1" type="ORF">NDU88_001354</name>
</gene>
<reference evidence="1" key="1">
    <citation type="journal article" date="2022" name="bioRxiv">
        <title>Sequencing and chromosome-scale assembly of the giantPleurodeles waltlgenome.</title>
        <authorList>
            <person name="Brown T."/>
            <person name="Elewa A."/>
            <person name="Iarovenko S."/>
            <person name="Subramanian E."/>
            <person name="Araus A.J."/>
            <person name="Petzold A."/>
            <person name="Susuki M."/>
            <person name="Suzuki K.-i.T."/>
            <person name="Hayashi T."/>
            <person name="Toyoda A."/>
            <person name="Oliveira C."/>
            <person name="Osipova E."/>
            <person name="Leigh N.D."/>
            <person name="Simon A."/>
            <person name="Yun M.H."/>
        </authorList>
    </citation>
    <scope>NUCLEOTIDE SEQUENCE</scope>
    <source>
        <strain evidence="1">20211129_DDA</strain>
        <tissue evidence="1">Liver</tissue>
    </source>
</reference>
<comment type="caution">
    <text evidence="1">The sequence shown here is derived from an EMBL/GenBank/DDBJ whole genome shotgun (WGS) entry which is preliminary data.</text>
</comment>
<dbReference type="SUPFAM" id="SSF56219">
    <property type="entry name" value="DNase I-like"/>
    <property type="match status" value="1"/>
</dbReference>
<dbReference type="InterPro" id="IPR036691">
    <property type="entry name" value="Endo/exonu/phosph_ase_sf"/>
</dbReference>
<organism evidence="1 2">
    <name type="scientific">Pleurodeles waltl</name>
    <name type="common">Iberian ribbed newt</name>
    <dbReference type="NCBI Taxonomy" id="8319"/>
    <lineage>
        <taxon>Eukaryota</taxon>
        <taxon>Metazoa</taxon>
        <taxon>Chordata</taxon>
        <taxon>Craniata</taxon>
        <taxon>Vertebrata</taxon>
        <taxon>Euteleostomi</taxon>
        <taxon>Amphibia</taxon>
        <taxon>Batrachia</taxon>
        <taxon>Caudata</taxon>
        <taxon>Salamandroidea</taxon>
        <taxon>Salamandridae</taxon>
        <taxon>Pleurodelinae</taxon>
        <taxon>Pleurodeles</taxon>
    </lineage>
</organism>
<dbReference type="EMBL" id="JANPWB010000013">
    <property type="protein sequence ID" value="KAJ1103937.1"/>
    <property type="molecule type" value="Genomic_DNA"/>
</dbReference>
<evidence type="ECO:0008006" key="3">
    <source>
        <dbReference type="Google" id="ProtNLM"/>
    </source>
</evidence>
<dbReference type="AlphaFoldDB" id="A0AAV7MNH1"/>
<evidence type="ECO:0000313" key="1">
    <source>
        <dbReference type="EMBL" id="KAJ1103937.1"/>
    </source>
</evidence>
<accession>A0AAV7MNH1</accession>
<name>A0AAV7MNH1_PLEWA</name>